<comment type="caution">
    <text evidence="1">The sequence shown here is derived from an EMBL/GenBank/DDBJ whole genome shotgun (WGS) entry which is preliminary data.</text>
</comment>
<proteinExistence type="predicted"/>
<dbReference type="Proteomes" id="UP001069090">
    <property type="component" value="Unassembled WGS sequence"/>
</dbReference>
<evidence type="ECO:0000313" key="2">
    <source>
        <dbReference type="Proteomes" id="UP001069090"/>
    </source>
</evidence>
<accession>A0A9J6RSC1</accession>
<evidence type="ECO:0000313" key="1">
    <source>
        <dbReference type="EMBL" id="MCZ0867079.1"/>
    </source>
</evidence>
<organism evidence="1 2">
    <name type="scientific">Dasania phycosphaerae</name>
    <dbReference type="NCBI Taxonomy" id="2950436"/>
    <lineage>
        <taxon>Bacteria</taxon>
        <taxon>Pseudomonadati</taxon>
        <taxon>Pseudomonadota</taxon>
        <taxon>Gammaproteobacteria</taxon>
        <taxon>Cellvibrionales</taxon>
        <taxon>Spongiibacteraceae</taxon>
        <taxon>Dasania</taxon>
    </lineage>
</organism>
<reference evidence="1 2" key="1">
    <citation type="submission" date="2022-12" db="EMBL/GenBank/DDBJ databases">
        <title>Dasania phycosphaerae sp. nov., isolated from particulate material of the south coast of Korea.</title>
        <authorList>
            <person name="Jiang Y."/>
        </authorList>
    </citation>
    <scope>NUCLEOTIDE SEQUENCE [LARGE SCALE GENOMIC DNA]</scope>
    <source>
        <strain evidence="1 2">GY-19</strain>
    </source>
</reference>
<gene>
    <name evidence="1" type="ORF">O0V09_17915</name>
</gene>
<name>A0A9J6RSC1_9GAMM</name>
<dbReference type="RefSeq" id="WP_258333008.1">
    <property type="nucleotide sequence ID" value="NZ_JAPTGG010000022.1"/>
</dbReference>
<dbReference type="AlphaFoldDB" id="A0A9J6RSC1"/>
<keyword evidence="2" id="KW-1185">Reference proteome</keyword>
<protein>
    <submittedName>
        <fullName evidence="1">Uncharacterized protein</fullName>
    </submittedName>
</protein>
<dbReference type="EMBL" id="JAPTGG010000022">
    <property type="protein sequence ID" value="MCZ0867079.1"/>
    <property type="molecule type" value="Genomic_DNA"/>
</dbReference>
<sequence>MSEVFDNNTDFEKWLESNFWFQDGYLLDYKVEESKSTIYLKLAYQIEGTYEANTERTLRVFSMKAEGVRSNTALEDGEWSKDHCMEGLDLKDSRIILFTLDVPKSIEIECSSVTINQGPNKIELVEPWLSESEIFITVQGEKLPTPAEWLQWFSEQGHRLGWRYYSGELKEASTIPPQEYDGWYLQAVALIPQTSQGLFFRHCKDNGNSFDISFQRTELSDDIWSTLKQVILRFKNIEVRSGNCKFNNEQWRSSVVS</sequence>